<feature type="region of interest" description="Disordered" evidence="1">
    <location>
        <begin position="54"/>
        <end position="81"/>
    </location>
</feature>
<evidence type="ECO:0000256" key="1">
    <source>
        <dbReference type="SAM" id="MobiDB-lite"/>
    </source>
</evidence>
<dbReference type="EMBL" id="CAJOBI010001742">
    <property type="protein sequence ID" value="CAF3897364.1"/>
    <property type="molecule type" value="Genomic_DNA"/>
</dbReference>
<proteinExistence type="predicted"/>
<evidence type="ECO:0000313" key="3">
    <source>
        <dbReference type="Proteomes" id="UP000676336"/>
    </source>
</evidence>
<reference evidence="2" key="1">
    <citation type="submission" date="2021-02" db="EMBL/GenBank/DDBJ databases">
        <authorList>
            <person name="Nowell W R."/>
        </authorList>
    </citation>
    <scope>NUCLEOTIDE SEQUENCE</scope>
</reference>
<comment type="caution">
    <text evidence="2">The sequence shown here is derived from an EMBL/GenBank/DDBJ whole genome shotgun (WGS) entry which is preliminary data.</text>
</comment>
<dbReference type="Proteomes" id="UP000676336">
    <property type="component" value="Unassembled WGS sequence"/>
</dbReference>
<sequence length="112" mass="12825">MATNSTRDQSSLFVSFGDDQITISLKQLKPDHKESSFFASILIEMGDFEIEVRRSQKKTSRRSTSVTHRLNNHNRQTKAEEKCKIPPLPWDYSILQGNSSLQTDNSMHLSLI</sequence>
<organism evidence="2 3">
    <name type="scientific">Rotaria magnacalcarata</name>
    <dbReference type="NCBI Taxonomy" id="392030"/>
    <lineage>
        <taxon>Eukaryota</taxon>
        <taxon>Metazoa</taxon>
        <taxon>Spiralia</taxon>
        <taxon>Gnathifera</taxon>
        <taxon>Rotifera</taxon>
        <taxon>Eurotatoria</taxon>
        <taxon>Bdelloidea</taxon>
        <taxon>Philodinida</taxon>
        <taxon>Philodinidae</taxon>
        <taxon>Rotaria</taxon>
    </lineage>
</organism>
<evidence type="ECO:0000313" key="2">
    <source>
        <dbReference type="EMBL" id="CAF3897364.1"/>
    </source>
</evidence>
<name>A0A8S2LLW1_9BILA</name>
<gene>
    <name evidence="2" type="ORF">SMN809_LOCUS6450</name>
</gene>
<protein>
    <submittedName>
        <fullName evidence="2">Uncharacterized protein</fullName>
    </submittedName>
</protein>
<accession>A0A8S2LLW1</accession>
<dbReference type="AlphaFoldDB" id="A0A8S2LLW1"/>